<dbReference type="PANTHER" id="PTHR38050">
    <property type="match status" value="1"/>
</dbReference>
<dbReference type="SUPFAM" id="SSF53474">
    <property type="entry name" value="alpha/beta-Hydrolases"/>
    <property type="match status" value="1"/>
</dbReference>
<proteinExistence type="predicted"/>
<name>A0ABS0GQ32_9ACTN</name>
<keyword evidence="11" id="KW-1185">Reference proteome</keyword>
<dbReference type="InterPro" id="IPR029058">
    <property type="entry name" value="AB_hydrolase_fold"/>
</dbReference>
<dbReference type="Pfam" id="PF10503">
    <property type="entry name" value="Esterase_PHB"/>
    <property type="match status" value="1"/>
</dbReference>
<dbReference type="Proteomes" id="UP000638560">
    <property type="component" value="Unassembled WGS sequence"/>
</dbReference>
<organism evidence="10 11">
    <name type="scientific">Plantactinospora alkalitolerans</name>
    <dbReference type="NCBI Taxonomy" id="2789879"/>
    <lineage>
        <taxon>Bacteria</taxon>
        <taxon>Bacillati</taxon>
        <taxon>Actinomycetota</taxon>
        <taxon>Actinomycetes</taxon>
        <taxon>Micromonosporales</taxon>
        <taxon>Micromonosporaceae</taxon>
        <taxon>Plantactinospora</taxon>
    </lineage>
</organism>
<accession>A0ABS0GQ32</accession>
<dbReference type="InterPro" id="IPR043595">
    <property type="entry name" value="FaeB/C/D"/>
</dbReference>
<gene>
    <name evidence="10" type="ORF">I0C86_03820</name>
</gene>
<evidence type="ECO:0000313" key="10">
    <source>
        <dbReference type="EMBL" id="MBF9128124.1"/>
    </source>
</evidence>
<keyword evidence="7" id="KW-0624">Polysaccharide degradation</keyword>
<keyword evidence="5" id="KW-0378">Hydrolase</keyword>
<evidence type="ECO:0000256" key="7">
    <source>
        <dbReference type="ARBA" id="ARBA00023326"/>
    </source>
</evidence>
<evidence type="ECO:0000256" key="2">
    <source>
        <dbReference type="ARBA" id="ARBA00022525"/>
    </source>
</evidence>
<feature type="region of interest" description="Disordered" evidence="8">
    <location>
        <begin position="23"/>
        <end position="55"/>
    </location>
</feature>
<comment type="subcellular location">
    <subcellularLocation>
        <location evidence="1">Secreted</location>
    </subcellularLocation>
</comment>
<keyword evidence="2" id="KW-0964">Secreted</keyword>
<evidence type="ECO:0000313" key="11">
    <source>
        <dbReference type="Proteomes" id="UP000638560"/>
    </source>
</evidence>
<evidence type="ECO:0000256" key="6">
    <source>
        <dbReference type="ARBA" id="ARBA00023277"/>
    </source>
</evidence>
<evidence type="ECO:0000256" key="5">
    <source>
        <dbReference type="ARBA" id="ARBA00022801"/>
    </source>
</evidence>
<evidence type="ECO:0000256" key="1">
    <source>
        <dbReference type="ARBA" id="ARBA00004613"/>
    </source>
</evidence>
<evidence type="ECO:0000256" key="3">
    <source>
        <dbReference type="ARBA" id="ARBA00022651"/>
    </source>
</evidence>
<dbReference type="Gene3D" id="3.40.50.1820">
    <property type="entry name" value="alpha/beta hydrolase"/>
    <property type="match status" value="1"/>
</dbReference>
<dbReference type="RefSeq" id="WP_196199786.1">
    <property type="nucleotide sequence ID" value="NZ_JADPUN010000058.1"/>
</dbReference>
<keyword evidence="4 9" id="KW-0732">Signal</keyword>
<dbReference type="InterPro" id="IPR010126">
    <property type="entry name" value="Esterase_phb"/>
</dbReference>
<comment type="caution">
    <text evidence="10">The sequence shown here is derived from an EMBL/GenBank/DDBJ whole genome shotgun (WGS) entry which is preliminary data.</text>
</comment>
<evidence type="ECO:0000256" key="8">
    <source>
        <dbReference type="SAM" id="MobiDB-lite"/>
    </source>
</evidence>
<feature type="signal peptide" evidence="9">
    <location>
        <begin position="1"/>
        <end position="26"/>
    </location>
</feature>
<feature type="chain" id="PRO_5045519416" evidence="9">
    <location>
        <begin position="27"/>
        <end position="299"/>
    </location>
</feature>
<dbReference type="PANTHER" id="PTHR38050:SF2">
    <property type="entry name" value="FERULOYL ESTERASE C-RELATED"/>
    <property type="match status" value="1"/>
</dbReference>
<dbReference type="EMBL" id="JADPUN010000058">
    <property type="protein sequence ID" value="MBF9128124.1"/>
    <property type="molecule type" value="Genomic_DNA"/>
</dbReference>
<sequence length="299" mass="31415">MRRVGRSILATVALTAVIGTVTGCGAEDDAGPDAAPSPTRSTRPEVPPAPGDHSMALDRAGKERTWVLHAPPGYRPGTPTPLVIALHGTGQSVDALGSTSGLNALADKEGFLVAYPKALNTQFSRVAEQGDDINFVRAIVEQLVSTWSVDPTRVYATGFSSGAELTYALGVEAAEVFAAIAPVSGAFSSGPAASDPNYKPSRPVSVITFIGRNDRNSSRMYGGLARWQRNLGCKVGEPAWVDPVKTVNRTTSTCADGSEVVDYTVNGMGHAWPAATGYKAAVDASVAMWEFFATHPRRP</sequence>
<evidence type="ECO:0000256" key="4">
    <source>
        <dbReference type="ARBA" id="ARBA00022729"/>
    </source>
</evidence>
<dbReference type="PROSITE" id="PS51257">
    <property type="entry name" value="PROKAR_LIPOPROTEIN"/>
    <property type="match status" value="1"/>
</dbReference>
<keyword evidence="3" id="KW-0858">Xylan degradation</keyword>
<evidence type="ECO:0000256" key="9">
    <source>
        <dbReference type="SAM" id="SignalP"/>
    </source>
</evidence>
<keyword evidence="6" id="KW-0119">Carbohydrate metabolism</keyword>
<reference evidence="10 11" key="1">
    <citation type="submission" date="2020-11" db="EMBL/GenBank/DDBJ databases">
        <title>A novel isolate from a Black sea contaminated sediment with potential to produce alkanes: Plantactinospora alkalitolerans sp. nov.</title>
        <authorList>
            <person name="Carro L."/>
            <person name="Veyisoglu A."/>
            <person name="Guven K."/>
            <person name="Schumann P."/>
            <person name="Klenk H.-P."/>
            <person name="Sahin N."/>
        </authorList>
    </citation>
    <scope>NUCLEOTIDE SEQUENCE [LARGE SCALE GENOMIC DNA]</scope>
    <source>
        <strain evidence="10 11">S1510</strain>
    </source>
</reference>
<protein>
    <submittedName>
        <fullName evidence="10">Polyhydroxybutyrate depolymerase</fullName>
    </submittedName>
</protein>